<organism evidence="16 17">
    <name type="scientific">Candidatus Beckwithbacteria bacterium CG1_02_47_37</name>
    <dbReference type="NCBI Taxonomy" id="1805034"/>
    <lineage>
        <taxon>Bacteria</taxon>
        <taxon>Candidatus Beckwithiibacteriota</taxon>
    </lineage>
</organism>
<evidence type="ECO:0000259" key="15">
    <source>
        <dbReference type="PROSITE" id="PS50819"/>
    </source>
</evidence>
<keyword evidence="9" id="KW-0862">Zinc</keyword>
<dbReference type="InterPro" id="IPR037219">
    <property type="entry name" value="Peptidase_M41-like"/>
</dbReference>
<dbReference type="STRING" id="1805034.AUJ59_01750"/>
<evidence type="ECO:0000256" key="11">
    <source>
        <dbReference type="ARBA" id="ARBA00023000"/>
    </source>
</evidence>
<dbReference type="PROSITE" id="PS50817">
    <property type="entry name" value="INTEIN_N_TER"/>
    <property type="match status" value="1"/>
</dbReference>
<dbReference type="GO" id="GO:0016887">
    <property type="term" value="F:ATP hydrolysis activity"/>
    <property type="evidence" value="ECO:0007669"/>
    <property type="project" value="InterPro"/>
</dbReference>
<feature type="transmembrane region" description="Helical" evidence="14">
    <location>
        <begin position="39"/>
        <end position="57"/>
    </location>
</feature>
<keyword evidence="14" id="KW-0812">Transmembrane</keyword>
<dbReference type="InterPro" id="IPR003593">
    <property type="entry name" value="AAA+_ATPase"/>
</dbReference>
<keyword evidence="7" id="KW-0378">Hydrolase</keyword>
<evidence type="ECO:0000313" key="16">
    <source>
        <dbReference type="EMBL" id="OIN89357.1"/>
    </source>
</evidence>
<dbReference type="Gene3D" id="1.10.8.60">
    <property type="match status" value="1"/>
</dbReference>
<dbReference type="NCBIfam" id="TIGR01445">
    <property type="entry name" value="intein_Nterm"/>
    <property type="match status" value="1"/>
</dbReference>
<dbReference type="InterPro" id="IPR003587">
    <property type="entry name" value="Hint_dom_N"/>
</dbReference>
<dbReference type="SMART" id="SM00382">
    <property type="entry name" value="AAA"/>
    <property type="match status" value="1"/>
</dbReference>
<dbReference type="PANTHER" id="PTHR23076">
    <property type="entry name" value="METALLOPROTEASE M41 FTSH"/>
    <property type="match status" value="1"/>
</dbReference>
<dbReference type="PROSITE" id="PS50819">
    <property type="entry name" value="INTEIN_ENDONUCLEASE"/>
    <property type="match status" value="1"/>
</dbReference>
<dbReference type="GO" id="GO:0006314">
    <property type="term" value="P:intron homing"/>
    <property type="evidence" value="ECO:0007669"/>
    <property type="project" value="UniProtKB-KW"/>
</dbReference>
<dbReference type="InterPro" id="IPR041569">
    <property type="entry name" value="AAA_lid_3"/>
</dbReference>
<accession>A0A1J4RTS1</accession>
<dbReference type="CDD" id="cd00081">
    <property type="entry name" value="Hint"/>
    <property type="match status" value="1"/>
</dbReference>
<dbReference type="GO" id="GO:0046872">
    <property type="term" value="F:metal ion binding"/>
    <property type="evidence" value="ECO:0007669"/>
    <property type="project" value="UniProtKB-KW"/>
</dbReference>
<dbReference type="InterPro" id="IPR027434">
    <property type="entry name" value="Homing_endonucl"/>
</dbReference>
<evidence type="ECO:0000256" key="9">
    <source>
        <dbReference type="ARBA" id="ARBA00022833"/>
    </source>
</evidence>
<dbReference type="GO" id="GO:0004519">
    <property type="term" value="F:endonuclease activity"/>
    <property type="evidence" value="ECO:0007669"/>
    <property type="project" value="UniProtKB-KW"/>
</dbReference>
<keyword evidence="14" id="KW-0472">Membrane</keyword>
<protein>
    <recommendedName>
        <fullName evidence="15">DOD-type homing endonuclease domain-containing protein</fullName>
    </recommendedName>
</protein>
<keyword evidence="4" id="KW-0540">Nuclease</keyword>
<dbReference type="PRINTS" id="PR00379">
    <property type="entry name" value="INTEIN"/>
</dbReference>
<dbReference type="SUPFAM" id="SSF51294">
    <property type="entry name" value="Hedgehog/intein (Hint) domain"/>
    <property type="match status" value="1"/>
</dbReference>
<evidence type="ECO:0000313" key="17">
    <source>
        <dbReference type="Proteomes" id="UP000183144"/>
    </source>
</evidence>
<keyword evidence="13" id="KW-0067">ATP-binding</keyword>
<comment type="similarity">
    <text evidence="2">In the C-terminal section; belongs to the peptidase M41 family.</text>
</comment>
<evidence type="ECO:0000256" key="1">
    <source>
        <dbReference type="ARBA" id="ARBA00001947"/>
    </source>
</evidence>
<dbReference type="GO" id="GO:0004176">
    <property type="term" value="F:ATP-dependent peptidase activity"/>
    <property type="evidence" value="ECO:0007669"/>
    <property type="project" value="InterPro"/>
</dbReference>
<evidence type="ECO:0000256" key="5">
    <source>
        <dbReference type="ARBA" id="ARBA00022723"/>
    </source>
</evidence>
<keyword evidence="14" id="KW-1133">Transmembrane helix</keyword>
<dbReference type="GO" id="GO:0004222">
    <property type="term" value="F:metalloendopeptidase activity"/>
    <property type="evidence" value="ECO:0007669"/>
    <property type="project" value="InterPro"/>
</dbReference>
<evidence type="ECO:0000256" key="8">
    <source>
        <dbReference type="ARBA" id="ARBA00022813"/>
    </source>
</evidence>
<name>A0A1J4RTS1_9BACT</name>
<dbReference type="GO" id="GO:0005886">
    <property type="term" value="C:plasma membrane"/>
    <property type="evidence" value="ECO:0007669"/>
    <property type="project" value="TreeGrafter"/>
</dbReference>
<dbReference type="InterPro" id="IPR004042">
    <property type="entry name" value="Intein_endonuc_central"/>
</dbReference>
<evidence type="ECO:0000256" key="12">
    <source>
        <dbReference type="ARBA" id="ARBA00023049"/>
    </source>
</evidence>
<feature type="domain" description="DOD-type homing endonuclease" evidence="15">
    <location>
        <begin position="502"/>
        <end position="634"/>
    </location>
</feature>
<dbReference type="InterPro" id="IPR006142">
    <property type="entry name" value="INTEIN"/>
</dbReference>
<dbReference type="EMBL" id="MNUI01000033">
    <property type="protein sequence ID" value="OIN89357.1"/>
    <property type="molecule type" value="Genomic_DNA"/>
</dbReference>
<proteinExistence type="inferred from homology"/>
<reference evidence="16 17" key="1">
    <citation type="journal article" date="2016" name="Environ. Microbiol.">
        <title>Genomic resolution of a cold subsurface aquifer community provides metabolic insights for novel microbes adapted to high CO concentrations.</title>
        <authorList>
            <person name="Probst A.J."/>
            <person name="Castelle C.J."/>
            <person name="Singh A."/>
            <person name="Brown C.T."/>
            <person name="Anantharaman K."/>
            <person name="Sharon I."/>
            <person name="Hug L.A."/>
            <person name="Burstein D."/>
            <person name="Emerson J.B."/>
            <person name="Thomas B.C."/>
            <person name="Banfield J.F."/>
        </authorList>
    </citation>
    <scope>NUCLEOTIDE SEQUENCE [LARGE SCALE GENOMIC DNA]</scope>
    <source>
        <strain evidence="16">CG1_02_47_37</strain>
    </source>
</reference>
<dbReference type="InterPro" id="IPR003960">
    <property type="entry name" value="ATPase_AAA_CS"/>
</dbReference>
<dbReference type="Pfam" id="PF01434">
    <property type="entry name" value="Peptidase_M41"/>
    <property type="match status" value="1"/>
</dbReference>
<gene>
    <name evidence="16" type="ORF">AUJ59_01750</name>
</gene>
<dbReference type="Gene3D" id="3.10.28.10">
    <property type="entry name" value="Homing endonucleases"/>
    <property type="match status" value="1"/>
</dbReference>
<dbReference type="SUPFAM" id="SSF52540">
    <property type="entry name" value="P-loop containing nucleoside triphosphate hydrolases"/>
    <property type="match status" value="1"/>
</dbReference>
<dbReference type="SUPFAM" id="SSF140990">
    <property type="entry name" value="FtsH protease domain-like"/>
    <property type="match status" value="1"/>
</dbReference>
<evidence type="ECO:0000256" key="6">
    <source>
        <dbReference type="ARBA" id="ARBA00022759"/>
    </source>
</evidence>
<dbReference type="Gene3D" id="3.40.50.300">
    <property type="entry name" value="P-loop containing nucleotide triphosphate hydrolases"/>
    <property type="match status" value="2"/>
</dbReference>
<dbReference type="SMART" id="SM00306">
    <property type="entry name" value="HintN"/>
    <property type="match status" value="1"/>
</dbReference>
<evidence type="ECO:0000256" key="14">
    <source>
        <dbReference type="SAM" id="Phobius"/>
    </source>
</evidence>
<dbReference type="PROSITE" id="PS00674">
    <property type="entry name" value="AAA"/>
    <property type="match status" value="1"/>
</dbReference>
<keyword evidence="11" id="KW-0651">Protein splicing</keyword>
<evidence type="ECO:0000256" key="3">
    <source>
        <dbReference type="ARBA" id="ARBA00022670"/>
    </source>
</evidence>
<dbReference type="InterPro" id="IPR036844">
    <property type="entry name" value="Hint_dom_sf"/>
</dbReference>
<keyword evidence="8" id="KW-0068">Autocatalytic cleavage</keyword>
<dbReference type="InterPro" id="IPR003959">
    <property type="entry name" value="ATPase_AAA_core"/>
</dbReference>
<dbReference type="Pfam" id="PF17862">
    <property type="entry name" value="AAA_lid_3"/>
    <property type="match status" value="1"/>
</dbReference>
<dbReference type="PANTHER" id="PTHR23076:SF97">
    <property type="entry name" value="ATP-DEPENDENT ZINC METALLOPROTEASE YME1L1"/>
    <property type="match status" value="1"/>
</dbReference>
<evidence type="ECO:0000256" key="4">
    <source>
        <dbReference type="ARBA" id="ARBA00022722"/>
    </source>
</evidence>
<keyword evidence="5" id="KW-0479">Metal-binding</keyword>
<dbReference type="Proteomes" id="UP000183144">
    <property type="component" value="Unassembled WGS sequence"/>
</dbReference>
<keyword evidence="12" id="KW-0482">Metalloprotease</keyword>
<comment type="caution">
    <text evidence="16">The sequence shown here is derived from an EMBL/GenBank/DDBJ whole genome shotgun (WGS) entry which is preliminary data.</text>
</comment>
<dbReference type="SUPFAM" id="SSF55608">
    <property type="entry name" value="Homing endonucleases"/>
    <property type="match status" value="1"/>
</dbReference>
<dbReference type="FunFam" id="1.10.8.60:FF:000001">
    <property type="entry name" value="ATP-dependent zinc metalloprotease FtsH"/>
    <property type="match status" value="1"/>
</dbReference>
<dbReference type="GO" id="GO:0016539">
    <property type="term" value="P:intein-mediated protein splicing"/>
    <property type="evidence" value="ECO:0007669"/>
    <property type="project" value="InterPro"/>
</dbReference>
<keyword evidence="13" id="KW-0547">Nucleotide-binding</keyword>
<dbReference type="AlphaFoldDB" id="A0A1J4RTS1"/>
<sequence length="1082" mass="121327">MKQEGKKPAGELDKIKQAIEKQTGGKVKMVRMGFNPKRMVIWLAVLFLVLPFFVSLMSGPLPLGKVGISELLTDIKEDRVKSIEVEEEKILITYKDKEGVFESRKGAGESFTEILDRSGIDPTTVKWQNKDTTTSRAWQNVMEIFLPVVLTGAIFLFIMRQARGAQDGIFNFGRSRAKIFMKGKQNVTFKDVAGVKEAKQELEEVVDFLKHPKRYRAMGARTPKGVILVGPSGVGKTLLARAIAGEADVPFFSMAGSEFMEMLVGVGASVTGDTPVLVRRNGRAELVEIGKFIDQYYQDGQTDAALPVSGVETLGLRKETNGFWGSRSTKRPVFGGSVWRSVKQVYRHRAKEIFTIEYLGGKLKTTGDHSVFVREHGGIRAKEVRQLKPGDVLVNLPMNTRAWDEKNKTTVHKIKSHQFPAEAQSIWLDVWQDDEQTIANYKFALAQQEQMSQYAIAGQIGVSQATVGNWQREVYQPQVLSKKLVKLNLPDRVRVTPELCKLLGYYTAEGRGTKSLELTFSIDEKDYIAEVAMLMKQVFGLERPVLEPTDSHTIRVIYYSAHLGRFFSGQCGNGSHNKHIPDWLWEMPREYFLAYLEGYSNGDGYVTKTGKLSCTSVSHQLIRELAWFSSMHGIKVGIKHEILPAGRVIKNKPLPQTESWNLIIGATSNPFREIATTQYQFKRCLVKSVKRHKFAGFMYDFCGVNQEAFFGGETPLLLHNSRVRDLFDTAKKKAPAIIFIDEIDAIGRQRSRALTGGHDEREQTLNQILVEMDGFTPNEQLLVIAATNRGDLLDPALIRPGRFDRRVMMDMPDIDDRQEIIKLHSKGKPLEVNIDWQKIAKRTIGFSGADIENMLNEAAIAAARRLRKTIEMKDLEEAALKVKLGPEKKLKQSADDLKMTAYHEAGHAVTTYYLPKMDLVHRISIVSRGGSLGHTLIPPEADRYTETKSHLVAQITSLLGGRTAEKLIFNELTGGAASDISRATEIARTMVVKMGMSGLGPINFGPGTDFSDMGATWYEPEQISETMRSRIDLEVKKIMDECLAKAESLLLKHKDRLNAVAEALLKKETLEAEDFKAIMEQK</sequence>
<dbReference type="InterPro" id="IPR027417">
    <property type="entry name" value="P-loop_NTPase"/>
</dbReference>
<dbReference type="GO" id="GO:0030163">
    <property type="term" value="P:protein catabolic process"/>
    <property type="evidence" value="ECO:0007669"/>
    <property type="project" value="TreeGrafter"/>
</dbReference>
<evidence type="ECO:0000256" key="7">
    <source>
        <dbReference type="ARBA" id="ARBA00022801"/>
    </source>
</evidence>
<dbReference type="Gene3D" id="2.170.16.10">
    <property type="entry name" value="Hedgehog/Intein (Hint) domain"/>
    <property type="match status" value="1"/>
</dbReference>
<keyword evidence="10" id="KW-0404">Intron homing</keyword>
<keyword evidence="6" id="KW-0255">Endonuclease</keyword>
<evidence type="ECO:0000256" key="13">
    <source>
        <dbReference type="RuleBase" id="RU003651"/>
    </source>
</evidence>
<comment type="cofactor">
    <cofactor evidence="1">
        <name>Zn(2+)</name>
        <dbReference type="ChEBI" id="CHEBI:29105"/>
    </cofactor>
</comment>
<dbReference type="InterPro" id="IPR006141">
    <property type="entry name" value="Intein_N"/>
</dbReference>
<dbReference type="FunFam" id="1.20.58.760:FF:000001">
    <property type="entry name" value="ATP-dependent zinc metalloprotease FtsH"/>
    <property type="match status" value="1"/>
</dbReference>
<evidence type="ECO:0000256" key="2">
    <source>
        <dbReference type="ARBA" id="ARBA00010044"/>
    </source>
</evidence>
<dbReference type="Pfam" id="PF00004">
    <property type="entry name" value="AAA"/>
    <property type="match status" value="2"/>
</dbReference>
<dbReference type="InterPro" id="IPR000642">
    <property type="entry name" value="Peptidase_M41"/>
</dbReference>
<evidence type="ECO:0000256" key="10">
    <source>
        <dbReference type="ARBA" id="ARBA00022886"/>
    </source>
</evidence>
<comment type="similarity">
    <text evidence="13">Belongs to the AAA ATPase family.</text>
</comment>
<keyword evidence="3" id="KW-0645">Protease</keyword>
<dbReference type="Gene3D" id="1.20.58.760">
    <property type="entry name" value="Peptidase M41"/>
    <property type="match status" value="1"/>
</dbReference>
<dbReference type="GO" id="GO:0005524">
    <property type="term" value="F:ATP binding"/>
    <property type="evidence" value="ECO:0007669"/>
    <property type="project" value="UniProtKB-KW"/>
</dbReference>